<evidence type="ECO:0000313" key="1">
    <source>
        <dbReference type="EMBL" id="KKM99160.1"/>
    </source>
</evidence>
<reference evidence="1" key="1">
    <citation type="journal article" date="2015" name="Nature">
        <title>Complex archaea that bridge the gap between prokaryotes and eukaryotes.</title>
        <authorList>
            <person name="Spang A."/>
            <person name="Saw J.H."/>
            <person name="Jorgensen S.L."/>
            <person name="Zaremba-Niedzwiedzka K."/>
            <person name="Martijn J."/>
            <person name="Lind A.E."/>
            <person name="van Eijk R."/>
            <person name="Schleper C."/>
            <person name="Guy L."/>
            <person name="Ettema T.J."/>
        </authorList>
    </citation>
    <scope>NUCLEOTIDE SEQUENCE</scope>
</reference>
<dbReference type="EMBL" id="LAZR01005529">
    <property type="protein sequence ID" value="KKM99160.1"/>
    <property type="molecule type" value="Genomic_DNA"/>
</dbReference>
<name>A0A0F9PDQ1_9ZZZZ</name>
<protein>
    <submittedName>
        <fullName evidence="1">Uncharacterized protein</fullName>
    </submittedName>
</protein>
<proteinExistence type="predicted"/>
<organism evidence="1">
    <name type="scientific">marine sediment metagenome</name>
    <dbReference type="NCBI Taxonomy" id="412755"/>
    <lineage>
        <taxon>unclassified sequences</taxon>
        <taxon>metagenomes</taxon>
        <taxon>ecological metagenomes</taxon>
    </lineage>
</organism>
<sequence length="76" mass="8133">MTTTQTPTATDICTRHGITLMQDPSGRWGEMVATQIITRAAAAIVTPELRSAGHDVSDAPDHDVRGSVWLYVGPAE</sequence>
<accession>A0A0F9PDQ1</accession>
<gene>
    <name evidence="1" type="ORF">LCGC14_1150620</name>
</gene>
<dbReference type="AlphaFoldDB" id="A0A0F9PDQ1"/>
<comment type="caution">
    <text evidence="1">The sequence shown here is derived from an EMBL/GenBank/DDBJ whole genome shotgun (WGS) entry which is preliminary data.</text>
</comment>